<dbReference type="GO" id="GO:0000139">
    <property type="term" value="C:Golgi membrane"/>
    <property type="evidence" value="ECO:0007669"/>
    <property type="project" value="UniProtKB-SubCell"/>
</dbReference>
<evidence type="ECO:0000256" key="2">
    <source>
        <dbReference type="ARBA" id="ARBA00009936"/>
    </source>
</evidence>
<evidence type="ECO:0000256" key="9">
    <source>
        <dbReference type="SAM" id="Coils"/>
    </source>
</evidence>
<feature type="region of interest" description="Disordered" evidence="10">
    <location>
        <begin position="615"/>
        <end position="661"/>
    </location>
</feature>
<proteinExistence type="inferred from homology"/>
<evidence type="ECO:0000256" key="5">
    <source>
        <dbReference type="ARBA" id="ARBA00022927"/>
    </source>
</evidence>
<feature type="coiled-coil region" evidence="9">
    <location>
        <begin position="243"/>
        <end position="277"/>
    </location>
</feature>
<dbReference type="InterPro" id="IPR048685">
    <property type="entry name" value="COG3_C"/>
</dbReference>
<dbReference type="GO" id="GO:0006886">
    <property type="term" value="P:intracellular protein transport"/>
    <property type="evidence" value="ECO:0007669"/>
    <property type="project" value="InterPro"/>
</dbReference>
<evidence type="ECO:0000256" key="8">
    <source>
        <dbReference type="ARBA" id="ARBA00031339"/>
    </source>
</evidence>
<comment type="subcellular location">
    <subcellularLocation>
        <location evidence="1">Golgi apparatus membrane</location>
        <topology evidence="1">Peripheral membrane protein</topology>
    </subcellularLocation>
</comment>
<protein>
    <recommendedName>
        <fullName evidence="3">Conserved oligomeric Golgi complex subunit 3</fullName>
    </recommendedName>
    <alternativeName>
        <fullName evidence="8">Component of oligomeric Golgi complex 3</fullName>
    </alternativeName>
</protein>
<feature type="domain" description="Conserved oligomeric Golgi complex subunit 3 C-terminal" evidence="12">
    <location>
        <begin position="410"/>
        <end position="788"/>
    </location>
</feature>
<dbReference type="InterPro" id="IPR048320">
    <property type="entry name" value="COG3_N"/>
</dbReference>
<keyword evidence="6" id="KW-0333">Golgi apparatus</keyword>
<dbReference type="Pfam" id="PF20671">
    <property type="entry name" value="COG3_C"/>
    <property type="match status" value="1"/>
</dbReference>
<dbReference type="AlphaFoldDB" id="A0A8S4NN62"/>
<dbReference type="GO" id="GO:0007030">
    <property type="term" value="P:Golgi organization"/>
    <property type="evidence" value="ECO:0007669"/>
    <property type="project" value="TreeGrafter"/>
</dbReference>
<organism evidence="13 14">
    <name type="scientific">Owenia fusiformis</name>
    <name type="common">Polychaete worm</name>
    <dbReference type="NCBI Taxonomy" id="6347"/>
    <lineage>
        <taxon>Eukaryota</taxon>
        <taxon>Metazoa</taxon>
        <taxon>Spiralia</taxon>
        <taxon>Lophotrochozoa</taxon>
        <taxon>Annelida</taxon>
        <taxon>Polychaeta</taxon>
        <taxon>Sedentaria</taxon>
        <taxon>Canalipalpata</taxon>
        <taxon>Sabellida</taxon>
        <taxon>Oweniida</taxon>
        <taxon>Oweniidae</taxon>
        <taxon>Owenia</taxon>
    </lineage>
</organism>
<reference evidence="13" key="1">
    <citation type="submission" date="2022-03" db="EMBL/GenBank/DDBJ databases">
        <authorList>
            <person name="Martin C."/>
        </authorList>
    </citation>
    <scope>NUCLEOTIDE SEQUENCE</scope>
</reference>
<accession>A0A8S4NN62</accession>
<dbReference type="PANTHER" id="PTHR13302">
    <property type="entry name" value="CONSERVED OLIGOMERIC GOLGI COMPLEX COMPONENT 3"/>
    <property type="match status" value="1"/>
</dbReference>
<evidence type="ECO:0000313" key="13">
    <source>
        <dbReference type="EMBL" id="CAH1781599.1"/>
    </source>
</evidence>
<name>A0A8S4NN62_OWEFU</name>
<evidence type="ECO:0000256" key="7">
    <source>
        <dbReference type="ARBA" id="ARBA00023136"/>
    </source>
</evidence>
<keyword evidence="7" id="KW-0472">Membrane</keyword>
<evidence type="ECO:0000256" key="1">
    <source>
        <dbReference type="ARBA" id="ARBA00004395"/>
    </source>
</evidence>
<evidence type="ECO:0000256" key="3">
    <source>
        <dbReference type="ARBA" id="ARBA00020976"/>
    </source>
</evidence>
<comment type="similarity">
    <text evidence="2">Belongs to the COG3 family.</text>
</comment>
<dbReference type="InterPro" id="IPR007265">
    <property type="entry name" value="COG_su3"/>
</dbReference>
<dbReference type="GO" id="GO:0006891">
    <property type="term" value="P:intra-Golgi vesicle-mediated transport"/>
    <property type="evidence" value="ECO:0007669"/>
    <property type="project" value="TreeGrafter"/>
</dbReference>
<dbReference type="Pfam" id="PF04136">
    <property type="entry name" value="COG3_N"/>
    <property type="match status" value="1"/>
</dbReference>
<feature type="domain" description="Conserved oligomeric Golgi complex subunit 3 N-terminal" evidence="11">
    <location>
        <begin position="246"/>
        <end position="389"/>
    </location>
</feature>
<dbReference type="GO" id="GO:0017119">
    <property type="term" value="C:Golgi transport complex"/>
    <property type="evidence" value="ECO:0007669"/>
    <property type="project" value="TreeGrafter"/>
</dbReference>
<dbReference type="PANTHER" id="PTHR13302:SF8">
    <property type="entry name" value="CONSERVED OLIGOMERIC GOLGI COMPLEX SUBUNIT 3"/>
    <property type="match status" value="1"/>
</dbReference>
<sequence length="982" mass="111916">MSWTMWTLGALYLYHFIPLQIVSFTLEMNLNNMLCPGPSDPLYGPYYRLLHGFLQQFVFLIHGKIYTAVSKLFLPFFTHEQGQGDNGQVIDSMRVVMKNVKLVMNNVNAVKDNMRVMKDIALADEANMADNFKKKMSVRSVQQKLTSWETQKEPRASLTDTQRDAIMELTSQSSTRPMPIELPLHDVAEIPNKLTQPSADSDVISKTLSELSLTTDKIYNAQQFFTWFADVEDRMFQDEEVSYRNFTDQLAEYRMQCKQVLDEVSVALQHLENLQKQYVFVSTKTNTLHEACEDLLSEQTKLVNTAESIDSKLSYFNELDRISSKLGSPTLTVTNEAFVPMLSRLDECIAYINQNPHYKESQAFMARFKLCLSKALNLVKTHVVHILQNATTQVLPKKDVQPGTDNNAFTLFYGKFRTNAPRVKSLMEQIEQRIEKSPEYSQLLSDCHACYFQQRETLLCPSVASAVAELASKHVRDHCALVRSGCAFMVHVCEDEHQLYQQFFTKPTSLLDEMLEKLCNILYDVFRPLIIHINHLETLSELCSILKIEMLEEHVQNNDQELSAFEAVCSQMLEDVQERLVYRTYIYIRTDILNYNPAGGDLAYPEKLEMMEEIAESVKKTKSSTSSTPSPGPVQRTDSEISVTSQEVAEINAEKEKSPENGVAEPAKFVAAPSAPGIGEPLVGQGSNMSMSPADLHGMWYPTVRRTLVCLSKLYRCIDRTTFQGLSQEALAHCIQSLTNASEAIVKRKNSKLDGQLFLVKHLLILREQIAPFHVDFAVREMSLDFSKFKDAAYGLYSKKSKMFNLDSNNALLQFIFEGTPQVMENFVDSKRDVDNQLKTTCEDLIHHVTELFTGPLRIFIDKSTVILKMNKEKGGRKVSLKNQPFASPEKLHDTVAETYRNLKSKLPKVQRSMGLYLANRDTEYILFKPIKMNVQQIFQSLHQMLQENYSEEDMQIVATPAMEQVNLLLTTRPTSTRPSVS</sequence>
<evidence type="ECO:0000313" key="14">
    <source>
        <dbReference type="Proteomes" id="UP000749559"/>
    </source>
</evidence>
<dbReference type="OrthoDB" id="296793at2759"/>
<keyword evidence="14" id="KW-1185">Reference proteome</keyword>
<evidence type="ECO:0000259" key="12">
    <source>
        <dbReference type="Pfam" id="PF20671"/>
    </source>
</evidence>
<evidence type="ECO:0000256" key="4">
    <source>
        <dbReference type="ARBA" id="ARBA00022448"/>
    </source>
</evidence>
<evidence type="ECO:0000256" key="10">
    <source>
        <dbReference type="SAM" id="MobiDB-lite"/>
    </source>
</evidence>
<keyword evidence="9" id="KW-0175">Coiled coil</keyword>
<comment type="caution">
    <text evidence="13">The sequence shown here is derived from an EMBL/GenBank/DDBJ whole genome shotgun (WGS) entry which is preliminary data.</text>
</comment>
<evidence type="ECO:0000256" key="6">
    <source>
        <dbReference type="ARBA" id="ARBA00023034"/>
    </source>
</evidence>
<dbReference type="Proteomes" id="UP000749559">
    <property type="component" value="Unassembled WGS sequence"/>
</dbReference>
<keyword evidence="5" id="KW-0653">Protein transport</keyword>
<gene>
    <name evidence="13" type="ORF">OFUS_LOCUS8160</name>
</gene>
<keyword evidence="4" id="KW-0813">Transport</keyword>
<dbReference type="GO" id="GO:0005801">
    <property type="term" value="C:cis-Golgi network"/>
    <property type="evidence" value="ECO:0007669"/>
    <property type="project" value="InterPro"/>
</dbReference>
<dbReference type="EMBL" id="CAIIXF020000004">
    <property type="protein sequence ID" value="CAH1781599.1"/>
    <property type="molecule type" value="Genomic_DNA"/>
</dbReference>
<evidence type="ECO:0000259" key="11">
    <source>
        <dbReference type="Pfam" id="PF04136"/>
    </source>
</evidence>